<dbReference type="KEGG" id="acj:ACAM_1037"/>
<keyword evidence="2" id="KW-0004">4Fe-4S</keyword>
<dbReference type="InterPro" id="IPR013785">
    <property type="entry name" value="Aldolase_TIM"/>
</dbReference>
<keyword evidence="9" id="KW-1185">Reference proteome</keyword>
<feature type="domain" description="Radical SAM core" evidence="7">
    <location>
        <begin position="8"/>
        <end position="233"/>
    </location>
</feature>
<dbReference type="CDD" id="cd21123">
    <property type="entry name" value="SPASM_MftC-like"/>
    <property type="match status" value="1"/>
</dbReference>
<dbReference type="SMART" id="SM00729">
    <property type="entry name" value="Elp3"/>
    <property type="match status" value="1"/>
</dbReference>
<organism evidence="8 9">
    <name type="scientific">Aeropyrum camini SY1 = JCM 12091</name>
    <dbReference type="NCBI Taxonomy" id="1198449"/>
    <lineage>
        <taxon>Archaea</taxon>
        <taxon>Thermoproteota</taxon>
        <taxon>Thermoprotei</taxon>
        <taxon>Desulfurococcales</taxon>
        <taxon>Desulfurococcaceae</taxon>
        <taxon>Aeropyrum</taxon>
    </lineage>
</organism>
<dbReference type="InterPro" id="IPR050377">
    <property type="entry name" value="Radical_SAM_PqqE_MftC-like"/>
</dbReference>
<dbReference type="Proteomes" id="UP000016887">
    <property type="component" value="Chromosome"/>
</dbReference>
<dbReference type="InterPro" id="IPR017200">
    <property type="entry name" value="PqqE-like"/>
</dbReference>
<dbReference type="SFLD" id="SFLDS00029">
    <property type="entry name" value="Radical_SAM"/>
    <property type="match status" value="1"/>
</dbReference>
<dbReference type="InterPro" id="IPR007197">
    <property type="entry name" value="rSAM"/>
</dbReference>
<dbReference type="InterPro" id="IPR006638">
    <property type="entry name" value="Elp3/MiaA/NifB-like_rSAM"/>
</dbReference>
<dbReference type="SFLD" id="SFLDG01386">
    <property type="entry name" value="main_SPASM_domain-containing"/>
    <property type="match status" value="1"/>
</dbReference>
<keyword evidence="6" id="KW-0411">Iron-sulfur</keyword>
<evidence type="ECO:0000259" key="7">
    <source>
        <dbReference type="PROSITE" id="PS51918"/>
    </source>
</evidence>
<name>U3TDJ5_9CREN</name>
<evidence type="ECO:0000256" key="6">
    <source>
        <dbReference type="ARBA" id="ARBA00023014"/>
    </source>
</evidence>
<dbReference type="Gene3D" id="3.20.20.70">
    <property type="entry name" value="Aldolase class I"/>
    <property type="match status" value="1"/>
</dbReference>
<dbReference type="STRING" id="1198449.ACAM_1037"/>
<evidence type="ECO:0000313" key="8">
    <source>
        <dbReference type="EMBL" id="BAN90506.1"/>
    </source>
</evidence>
<dbReference type="PROSITE" id="PS51918">
    <property type="entry name" value="RADICAL_SAM"/>
    <property type="match status" value="1"/>
</dbReference>
<accession>U3TDJ5</accession>
<keyword evidence="3" id="KW-0949">S-adenosyl-L-methionine</keyword>
<dbReference type="NCBIfam" id="TIGR04053">
    <property type="entry name" value="TIGR04053 family radical SAM/SPASM domain-containing protein"/>
    <property type="match status" value="1"/>
</dbReference>
<evidence type="ECO:0000256" key="2">
    <source>
        <dbReference type="ARBA" id="ARBA00022485"/>
    </source>
</evidence>
<dbReference type="EMBL" id="AP012489">
    <property type="protein sequence ID" value="BAN90506.1"/>
    <property type="molecule type" value="Genomic_DNA"/>
</dbReference>
<dbReference type="eggNOG" id="arCOG00938">
    <property type="taxonomic scope" value="Archaea"/>
</dbReference>
<keyword evidence="5" id="KW-0408">Iron</keyword>
<gene>
    <name evidence="8" type="ORF">ACAM_1037</name>
</gene>
<dbReference type="GeneID" id="17110374"/>
<evidence type="ECO:0000256" key="5">
    <source>
        <dbReference type="ARBA" id="ARBA00023004"/>
    </source>
</evidence>
<dbReference type="InterPro" id="IPR058240">
    <property type="entry name" value="rSAM_sf"/>
</dbReference>
<evidence type="ECO:0000256" key="4">
    <source>
        <dbReference type="ARBA" id="ARBA00022723"/>
    </source>
</evidence>
<dbReference type="GO" id="GO:0003824">
    <property type="term" value="F:catalytic activity"/>
    <property type="evidence" value="ECO:0007669"/>
    <property type="project" value="InterPro"/>
</dbReference>
<comment type="cofactor">
    <cofactor evidence="1">
        <name>[4Fe-4S] cluster</name>
        <dbReference type="ChEBI" id="CHEBI:49883"/>
    </cofactor>
</comment>
<sequence>MRGRWPYEEKPLIVFWESTKACLLACKHCRAEALVEPQPGELSTREAFDLIDQVAEFGKPYPILVITGGDPLMRSDFWDILEYAVSQGLRVAVAPSVTPLLTREVVRKMARVGVARISISIDSGLPEVHDAIRGVPGTFKASVRIVREALSTGLPVQINTTVMRPTVDSLPETLKLLLDLGVDVWEVFYVVPTGRAARMLDLTPQEWEDVGNYLYDASRYGVLVRTVEGPMFRRIALTRRVLESVGGDWRIHLRPGSLYRKLTLKTVELLGEPQGGARAQTTGTRDGKGVIFVSNRGVVYPSGFLPYPVGDVRRSRLKEIYRSSPELDRLRGAVFEGRCGYCEFSQLCGGSRARAYSYTGNPLAEDPACAYKPGEFSRLLHELGVGEASVYELVEKLGHGRIL</sequence>
<evidence type="ECO:0000256" key="3">
    <source>
        <dbReference type="ARBA" id="ARBA00022691"/>
    </source>
</evidence>
<dbReference type="CDD" id="cd01335">
    <property type="entry name" value="Radical_SAM"/>
    <property type="match status" value="1"/>
</dbReference>
<dbReference type="Pfam" id="PF04055">
    <property type="entry name" value="Radical_SAM"/>
    <property type="match status" value="1"/>
</dbReference>
<evidence type="ECO:0000256" key="1">
    <source>
        <dbReference type="ARBA" id="ARBA00001966"/>
    </source>
</evidence>
<proteinExistence type="predicted"/>
<dbReference type="OrthoDB" id="30736at2157"/>
<dbReference type="PANTHER" id="PTHR11228:SF34">
    <property type="entry name" value="TUNGSTEN-CONTAINING ALDEHYDE FERREDOXIN OXIDOREDUCTASE COFACTOR MODIFYING PROTEIN"/>
    <property type="match status" value="1"/>
</dbReference>
<dbReference type="PATRIC" id="fig|1198449.6.peg.1047"/>
<dbReference type="SUPFAM" id="SSF102114">
    <property type="entry name" value="Radical SAM enzymes"/>
    <property type="match status" value="1"/>
</dbReference>
<dbReference type="SFLD" id="SFLDG01067">
    <property type="entry name" value="SPASM/twitch_domain_containing"/>
    <property type="match status" value="1"/>
</dbReference>
<dbReference type="GO" id="GO:0046872">
    <property type="term" value="F:metal ion binding"/>
    <property type="evidence" value="ECO:0007669"/>
    <property type="project" value="UniProtKB-KW"/>
</dbReference>
<dbReference type="PIRSF" id="PIRSF037420">
    <property type="entry name" value="PQQ_syn_pqqE"/>
    <property type="match status" value="1"/>
</dbReference>
<dbReference type="GO" id="GO:0051539">
    <property type="term" value="F:4 iron, 4 sulfur cluster binding"/>
    <property type="evidence" value="ECO:0007669"/>
    <property type="project" value="UniProtKB-KW"/>
</dbReference>
<dbReference type="PANTHER" id="PTHR11228">
    <property type="entry name" value="RADICAL SAM DOMAIN PROTEIN"/>
    <property type="match status" value="1"/>
</dbReference>
<evidence type="ECO:0000313" key="9">
    <source>
        <dbReference type="Proteomes" id="UP000016887"/>
    </source>
</evidence>
<reference evidence="8 9" key="1">
    <citation type="journal article" date="2013" name="Appl. Environ. Microbiol.">
        <title>Variation of the Virus-Related Elements within Syntenic Genomes of the Hyperthermophilic Archaeon Aeropyrum.</title>
        <authorList>
            <person name="Daifuku T."/>
            <person name="Yoshida T."/>
            <person name="Kitamura T."/>
            <person name="Kawaichi S."/>
            <person name="Inoue T."/>
            <person name="Nomura K."/>
            <person name="Yoshida Y."/>
            <person name="Kuno S."/>
            <person name="Sako Y."/>
        </authorList>
    </citation>
    <scope>NUCLEOTIDE SEQUENCE [LARGE SCALE GENOMIC DNA]</scope>
    <source>
        <strain evidence="8 9">SY1</strain>
    </source>
</reference>
<dbReference type="AlphaFoldDB" id="U3TDJ5"/>
<dbReference type="RefSeq" id="WP_022541778.1">
    <property type="nucleotide sequence ID" value="NC_022521.1"/>
</dbReference>
<keyword evidence="4" id="KW-0479">Metal-binding</keyword>
<protein>
    <submittedName>
        <fullName evidence="8">PqqE-like protein</fullName>
    </submittedName>
</protein>